<dbReference type="Gene3D" id="1.20.5.110">
    <property type="match status" value="1"/>
</dbReference>
<feature type="coiled-coil region" evidence="5">
    <location>
        <begin position="214"/>
        <end position="248"/>
    </location>
</feature>
<evidence type="ECO:0000313" key="7">
    <source>
        <dbReference type="EMBL" id="OJZ84189.1"/>
    </source>
</evidence>
<evidence type="ECO:0000256" key="6">
    <source>
        <dbReference type="SAM" id="MobiDB-lite"/>
    </source>
</evidence>
<feature type="compositionally biased region" description="Low complexity" evidence="6">
    <location>
        <begin position="47"/>
        <end position="64"/>
    </location>
</feature>
<comment type="similarity">
    <text evidence="1 4">Belongs to the eukaryotic ribosomal protein eL13 family.</text>
</comment>
<feature type="region of interest" description="Disordered" evidence="6">
    <location>
        <begin position="1"/>
        <end position="92"/>
    </location>
</feature>
<name>A0A1M3TBQ3_ASPLC</name>
<dbReference type="Proteomes" id="UP000184063">
    <property type="component" value="Unassembled WGS sequence"/>
</dbReference>
<feature type="region of interest" description="Disordered" evidence="6">
    <location>
        <begin position="439"/>
        <end position="462"/>
    </location>
</feature>
<dbReference type="PANTHER" id="PTHR11722:SF0">
    <property type="entry name" value="LARGE RIBOSOMAL SUBUNIT PROTEIN EL13"/>
    <property type="match status" value="1"/>
</dbReference>
<feature type="compositionally biased region" description="Basic and acidic residues" evidence="6">
    <location>
        <begin position="366"/>
        <end position="377"/>
    </location>
</feature>
<feature type="compositionally biased region" description="Low complexity" evidence="6">
    <location>
        <begin position="75"/>
        <end position="92"/>
    </location>
</feature>
<keyword evidence="3 4" id="KW-0687">Ribonucleoprotein</keyword>
<dbReference type="GO" id="GO:0022625">
    <property type="term" value="C:cytosolic large ribosomal subunit"/>
    <property type="evidence" value="ECO:0007669"/>
    <property type="project" value="TreeGrafter"/>
</dbReference>
<dbReference type="OrthoDB" id="5404651at2759"/>
<dbReference type="InterPro" id="IPR001380">
    <property type="entry name" value="Ribosomal_eL13"/>
</dbReference>
<keyword evidence="2 4" id="KW-0689">Ribosomal protein</keyword>
<dbReference type="AlphaFoldDB" id="A0A1M3TBQ3"/>
<dbReference type="Pfam" id="PF01294">
    <property type="entry name" value="Ribosomal_L13e"/>
    <property type="match status" value="1"/>
</dbReference>
<evidence type="ECO:0000256" key="5">
    <source>
        <dbReference type="SAM" id="Coils"/>
    </source>
</evidence>
<evidence type="ECO:0000256" key="4">
    <source>
        <dbReference type="RuleBase" id="RU000572"/>
    </source>
</evidence>
<evidence type="ECO:0000313" key="8">
    <source>
        <dbReference type="Proteomes" id="UP000184063"/>
    </source>
</evidence>
<dbReference type="InterPro" id="IPR018256">
    <property type="entry name" value="Ribosomal_eL13_CS"/>
</dbReference>
<feature type="region of interest" description="Disordered" evidence="6">
    <location>
        <begin position="259"/>
        <end position="280"/>
    </location>
</feature>
<feature type="region of interest" description="Disordered" evidence="6">
    <location>
        <begin position="313"/>
        <end position="394"/>
    </location>
</feature>
<dbReference type="GO" id="GO:0003735">
    <property type="term" value="F:structural constituent of ribosome"/>
    <property type="evidence" value="ECO:0007669"/>
    <property type="project" value="InterPro"/>
</dbReference>
<feature type="compositionally biased region" description="Acidic residues" evidence="6">
    <location>
        <begin position="383"/>
        <end position="394"/>
    </location>
</feature>
<dbReference type="EMBL" id="KV878244">
    <property type="protein sequence ID" value="OJZ84189.1"/>
    <property type="molecule type" value="Genomic_DNA"/>
</dbReference>
<feature type="compositionally biased region" description="Polar residues" evidence="6">
    <location>
        <begin position="268"/>
        <end position="277"/>
    </location>
</feature>
<dbReference type="PROSITE" id="PS01104">
    <property type="entry name" value="RIBOSOMAL_L13E"/>
    <property type="match status" value="1"/>
</dbReference>
<evidence type="ECO:0000256" key="1">
    <source>
        <dbReference type="ARBA" id="ARBA00005640"/>
    </source>
</evidence>
<dbReference type="GO" id="GO:0006412">
    <property type="term" value="P:translation"/>
    <property type="evidence" value="ECO:0007669"/>
    <property type="project" value="InterPro"/>
</dbReference>
<gene>
    <name evidence="7" type="ORF">ASPFODRAFT_208713</name>
</gene>
<organism evidence="7 8">
    <name type="scientific">Aspergillus luchuensis (strain CBS 106.47)</name>
    <dbReference type="NCBI Taxonomy" id="1137211"/>
    <lineage>
        <taxon>Eukaryota</taxon>
        <taxon>Fungi</taxon>
        <taxon>Dikarya</taxon>
        <taxon>Ascomycota</taxon>
        <taxon>Pezizomycotina</taxon>
        <taxon>Eurotiomycetes</taxon>
        <taxon>Eurotiomycetidae</taxon>
        <taxon>Eurotiales</taxon>
        <taxon>Aspergillaceae</taxon>
        <taxon>Aspergillus</taxon>
        <taxon>Aspergillus subgen. Circumdati</taxon>
    </lineage>
</organism>
<sequence>MSQDPDSQLSQGSLAPPAEITGPATPMQRASLSASPDLSVGAGLPVSHSDQSKSLSPSLPSSDMTPPPSSQIPGAPRQRSRSTSSSLLASPPDMQKTLCVAYGASENLPTADDLDTADESKLRTMAKDLLSVAQEARMSALHFKLQNSLLSFTSNEAIKRAEVEHQLARREVEIIQSSEYRSRHCQPEIKAVQQISNVELELALKRNQELGRVNATLDRRLRRAKKLIEQEKERSDLLEEENKLLKERIRDNRKHFSQMIEHGPMSPSPQREMQASQRRPVPHYVEHDGHQMNGSDSHDPFAQLLAADRVLNRGSPSVTSTPHRNRTYKQHNDGQMRGNHTLASVPVTPSRARMASGGNQYNTPGRESHDSHRDRDSTISASDIEEAETEEDIPASEAGALASSMLRPHAFSNRRESRGIANAPKSSTLLQTKLFGQVRKSGVERPSTGLKRKASFDGASSKKMKAEERAIKHNNQILNQHFHKDWQRRVRVHFDQPGRKHRRREARLAKAAAVAPRPVDQLRPVVRCPTVKYNRRVRAGRGFTLAELKEAGIPKKLARTVGIAVDHRRVNYSKESLVANVARLQDYKARLILFPRKSGQFKKLDSSAEEVNAAKAAFAEGKTEGFATRVGGALPIKNATLAEAVTEVKRDDLPKGEEAAYRRLREARSEARYKGIREKRAKAKADEESAAKK</sequence>
<dbReference type="VEuPathDB" id="FungiDB:ASPFODRAFT_208713"/>
<keyword evidence="5" id="KW-0175">Coiled coil</keyword>
<evidence type="ECO:0000256" key="2">
    <source>
        <dbReference type="ARBA" id="ARBA00022980"/>
    </source>
</evidence>
<dbReference type="PANTHER" id="PTHR11722">
    <property type="entry name" value="60S RIBOSOMAL PROTEIN L13"/>
    <property type="match status" value="1"/>
</dbReference>
<reference evidence="8" key="1">
    <citation type="journal article" date="2017" name="Genome Biol.">
        <title>Comparative genomics reveals high biological diversity and specific adaptations in the industrially and medically important fungal genus Aspergillus.</title>
        <authorList>
            <person name="de Vries R.P."/>
            <person name="Riley R."/>
            <person name="Wiebenga A."/>
            <person name="Aguilar-Osorio G."/>
            <person name="Amillis S."/>
            <person name="Uchima C.A."/>
            <person name="Anderluh G."/>
            <person name="Asadollahi M."/>
            <person name="Askin M."/>
            <person name="Barry K."/>
            <person name="Battaglia E."/>
            <person name="Bayram O."/>
            <person name="Benocci T."/>
            <person name="Braus-Stromeyer S.A."/>
            <person name="Caldana C."/>
            <person name="Canovas D."/>
            <person name="Cerqueira G.C."/>
            <person name="Chen F."/>
            <person name="Chen W."/>
            <person name="Choi C."/>
            <person name="Clum A."/>
            <person name="Dos Santos R.A."/>
            <person name="Damasio A.R."/>
            <person name="Diallinas G."/>
            <person name="Emri T."/>
            <person name="Fekete E."/>
            <person name="Flipphi M."/>
            <person name="Freyberg S."/>
            <person name="Gallo A."/>
            <person name="Gournas C."/>
            <person name="Habgood R."/>
            <person name="Hainaut M."/>
            <person name="Harispe M.L."/>
            <person name="Henrissat B."/>
            <person name="Hilden K.S."/>
            <person name="Hope R."/>
            <person name="Hossain A."/>
            <person name="Karabika E."/>
            <person name="Karaffa L."/>
            <person name="Karanyi Z."/>
            <person name="Krasevec N."/>
            <person name="Kuo A."/>
            <person name="Kusch H."/>
            <person name="LaButti K."/>
            <person name="Lagendijk E.L."/>
            <person name="Lapidus A."/>
            <person name="Levasseur A."/>
            <person name="Lindquist E."/>
            <person name="Lipzen A."/>
            <person name="Logrieco A.F."/>
            <person name="MacCabe A."/>
            <person name="Maekelae M.R."/>
            <person name="Malavazi I."/>
            <person name="Melin P."/>
            <person name="Meyer V."/>
            <person name="Mielnichuk N."/>
            <person name="Miskei M."/>
            <person name="Molnar A.P."/>
            <person name="Mule G."/>
            <person name="Ngan C.Y."/>
            <person name="Orejas M."/>
            <person name="Orosz E."/>
            <person name="Ouedraogo J.P."/>
            <person name="Overkamp K.M."/>
            <person name="Park H.-S."/>
            <person name="Perrone G."/>
            <person name="Piumi F."/>
            <person name="Punt P.J."/>
            <person name="Ram A.F."/>
            <person name="Ramon A."/>
            <person name="Rauscher S."/>
            <person name="Record E."/>
            <person name="Riano-Pachon D.M."/>
            <person name="Robert V."/>
            <person name="Roehrig J."/>
            <person name="Ruller R."/>
            <person name="Salamov A."/>
            <person name="Salih N.S."/>
            <person name="Samson R.A."/>
            <person name="Sandor E."/>
            <person name="Sanguinetti M."/>
            <person name="Schuetze T."/>
            <person name="Sepcic K."/>
            <person name="Shelest E."/>
            <person name="Sherlock G."/>
            <person name="Sophianopoulou V."/>
            <person name="Squina F.M."/>
            <person name="Sun H."/>
            <person name="Susca A."/>
            <person name="Todd R.B."/>
            <person name="Tsang A."/>
            <person name="Unkles S.E."/>
            <person name="van de Wiele N."/>
            <person name="van Rossen-Uffink D."/>
            <person name="Oliveira J.V."/>
            <person name="Vesth T.C."/>
            <person name="Visser J."/>
            <person name="Yu J.-H."/>
            <person name="Zhou M."/>
            <person name="Andersen M.R."/>
            <person name="Archer D.B."/>
            <person name="Baker S.E."/>
            <person name="Benoit I."/>
            <person name="Brakhage A.A."/>
            <person name="Braus G.H."/>
            <person name="Fischer R."/>
            <person name="Frisvad J.C."/>
            <person name="Goldman G.H."/>
            <person name="Houbraken J."/>
            <person name="Oakley B."/>
            <person name="Pocsi I."/>
            <person name="Scazzocchio C."/>
            <person name="Seiboth B."/>
            <person name="vanKuyk P.A."/>
            <person name="Wortman J."/>
            <person name="Dyer P.S."/>
            <person name="Grigoriev I.V."/>
        </authorList>
    </citation>
    <scope>NUCLEOTIDE SEQUENCE [LARGE SCALE GENOMIC DNA]</scope>
    <source>
        <strain evidence="8">CBS 106.47</strain>
    </source>
</reference>
<protein>
    <recommendedName>
        <fullName evidence="4">60S ribosomal protein L13</fullName>
    </recommendedName>
</protein>
<dbReference type="GO" id="GO:0003723">
    <property type="term" value="F:RNA binding"/>
    <property type="evidence" value="ECO:0007669"/>
    <property type="project" value="TreeGrafter"/>
</dbReference>
<accession>A0A1M3TBQ3</accession>
<feature type="compositionally biased region" description="Polar residues" evidence="6">
    <location>
        <begin position="1"/>
        <end position="13"/>
    </location>
</feature>
<proteinExistence type="inferred from homology"/>
<dbReference type="HAMAP" id="MF_00499">
    <property type="entry name" value="Ribosomal_eL13"/>
    <property type="match status" value="1"/>
</dbReference>
<evidence type="ECO:0000256" key="3">
    <source>
        <dbReference type="ARBA" id="ARBA00023274"/>
    </source>
</evidence>